<dbReference type="FunFam" id="2.120.10.30:FF:000045">
    <property type="entry name" value="Blast:Protein yellow"/>
    <property type="match status" value="1"/>
</dbReference>
<dbReference type="AlphaFoldDB" id="A0A2J7Q3P6"/>
<accession>A0A2J7Q3P6</accession>
<evidence type="ECO:0000313" key="6">
    <source>
        <dbReference type="EMBL" id="PNF23213.1"/>
    </source>
</evidence>
<dbReference type="GO" id="GO:0005576">
    <property type="term" value="C:extracellular region"/>
    <property type="evidence" value="ECO:0007669"/>
    <property type="project" value="UniProtKB-SubCell"/>
</dbReference>
<evidence type="ECO:0000256" key="3">
    <source>
        <dbReference type="ARBA" id="ARBA00022525"/>
    </source>
</evidence>
<protein>
    <recommendedName>
        <fullName evidence="8">Bee-milk protein</fullName>
    </recommendedName>
</protein>
<name>A0A2J7Q3P6_9NEOP</name>
<gene>
    <name evidence="6" type="ORF">B7P43_G02722</name>
</gene>
<keyword evidence="4" id="KW-0325">Glycoprotein</keyword>
<dbReference type="Pfam" id="PF03022">
    <property type="entry name" value="MRJP"/>
    <property type="match status" value="1"/>
</dbReference>
<evidence type="ECO:0000256" key="1">
    <source>
        <dbReference type="ARBA" id="ARBA00004613"/>
    </source>
</evidence>
<dbReference type="InParanoid" id="A0A2J7Q3P6"/>
<reference evidence="6 7" key="1">
    <citation type="submission" date="2017-12" db="EMBL/GenBank/DDBJ databases">
        <title>Hemimetabolous genomes reveal molecular basis of termite eusociality.</title>
        <authorList>
            <person name="Harrison M.C."/>
            <person name="Jongepier E."/>
            <person name="Robertson H.M."/>
            <person name="Arning N."/>
            <person name="Bitard-Feildel T."/>
            <person name="Chao H."/>
            <person name="Childers C.P."/>
            <person name="Dinh H."/>
            <person name="Doddapaneni H."/>
            <person name="Dugan S."/>
            <person name="Gowin J."/>
            <person name="Greiner C."/>
            <person name="Han Y."/>
            <person name="Hu H."/>
            <person name="Hughes D.S.T."/>
            <person name="Huylmans A.-K."/>
            <person name="Kemena C."/>
            <person name="Kremer L.P.M."/>
            <person name="Lee S.L."/>
            <person name="Lopez-Ezquerra A."/>
            <person name="Mallet L."/>
            <person name="Monroy-Kuhn J.M."/>
            <person name="Moser A."/>
            <person name="Murali S.C."/>
            <person name="Muzny D.M."/>
            <person name="Otani S."/>
            <person name="Piulachs M.-D."/>
            <person name="Poelchau M."/>
            <person name="Qu J."/>
            <person name="Schaub F."/>
            <person name="Wada-Katsumata A."/>
            <person name="Worley K.C."/>
            <person name="Xie Q."/>
            <person name="Ylla G."/>
            <person name="Poulsen M."/>
            <person name="Gibbs R.A."/>
            <person name="Schal C."/>
            <person name="Richards S."/>
            <person name="Belles X."/>
            <person name="Korb J."/>
            <person name="Bornberg-Bauer E."/>
        </authorList>
    </citation>
    <scope>NUCLEOTIDE SEQUENCE [LARGE SCALE GENOMIC DNA]</scope>
    <source>
        <tissue evidence="6">Whole body</tissue>
    </source>
</reference>
<keyword evidence="7" id="KW-1185">Reference proteome</keyword>
<dbReference type="Gene3D" id="2.120.10.30">
    <property type="entry name" value="TolB, C-terminal domain"/>
    <property type="match status" value="1"/>
</dbReference>
<dbReference type="PANTHER" id="PTHR10009:SF7">
    <property type="entry name" value="GH10609P-RELATED"/>
    <property type="match status" value="1"/>
</dbReference>
<proteinExistence type="inferred from homology"/>
<dbReference type="OrthoDB" id="8184345at2759"/>
<feature type="chain" id="PRO_5014559369" description="Bee-milk protein" evidence="5">
    <location>
        <begin position="21"/>
        <end position="447"/>
    </location>
</feature>
<sequence>MAVLAVLLLVFLGTSNPTRAARLLEVLFEWKDVEFAFPSPSAREVLIKTRAYIPGNSFPIDVDAWQQGSAESEVFVTIPRFKPGVPATLTTVVQTENGQPLLLPYPDWSWHREGSCEGITSVFRVQIDPCGRLWVIDSGTVNILSSDVKRICQPQLLVFNLKNNRLLLRYRIPDSVLREHSILTTVAADILDVKGRCQEAFAYIADVTGFGLIVVDAHREKSWRVTSNYFYPDPLNGHFNINNEQFDLMDGVLGLALSPAQNGKKDKTLYFHSLAGVRESWVSAALLRNESNFENNNNAVADKFYVSQGTRPGQSAASTMDGEGAALFFSVLTKNSLNCWNPRLPYNENNIVELDRDDVTFQFASGLKVIRDRSGKEWIWALTSRFQNVMVSKVNPEEVNYRILRAPVAELVKGTSCAAQRSASYFSMAQAIGGNSHKPGSASLLFH</sequence>
<evidence type="ECO:0000256" key="5">
    <source>
        <dbReference type="SAM" id="SignalP"/>
    </source>
</evidence>
<keyword evidence="3" id="KW-0964">Secreted</keyword>
<dbReference type="STRING" id="105785.A0A2J7Q3P6"/>
<dbReference type="InterPro" id="IPR011042">
    <property type="entry name" value="6-blade_b-propeller_TolB-like"/>
</dbReference>
<dbReference type="Proteomes" id="UP000235965">
    <property type="component" value="Unassembled WGS sequence"/>
</dbReference>
<organism evidence="6 7">
    <name type="scientific">Cryptotermes secundus</name>
    <dbReference type="NCBI Taxonomy" id="105785"/>
    <lineage>
        <taxon>Eukaryota</taxon>
        <taxon>Metazoa</taxon>
        <taxon>Ecdysozoa</taxon>
        <taxon>Arthropoda</taxon>
        <taxon>Hexapoda</taxon>
        <taxon>Insecta</taxon>
        <taxon>Pterygota</taxon>
        <taxon>Neoptera</taxon>
        <taxon>Polyneoptera</taxon>
        <taxon>Dictyoptera</taxon>
        <taxon>Blattodea</taxon>
        <taxon>Blattoidea</taxon>
        <taxon>Termitoidae</taxon>
        <taxon>Kalotermitidae</taxon>
        <taxon>Cryptotermitinae</taxon>
        <taxon>Cryptotermes</taxon>
    </lineage>
</organism>
<dbReference type="EMBL" id="NEVH01019065">
    <property type="protein sequence ID" value="PNF23213.1"/>
    <property type="molecule type" value="Genomic_DNA"/>
</dbReference>
<comment type="similarity">
    <text evidence="2">Belongs to the major royal jelly protein family.</text>
</comment>
<evidence type="ECO:0000256" key="2">
    <source>
        <dbReference type="ARBA" id="ARBA00009127"/>
    </source>
</evidence>
<feature type="signal peptide" evidence="5">
    <location>
        <begin position="1"/>
        <end position="20"/>
    </location>
</feature>
<comment type="subcellular location">
    <subcellularLocation>
        <location evidence="1">Secreted</location>
    </subcellularLocation>
</comment>
<dbReference type="PRINTS" id="PR01366">
    <property type="entry name" value="ROYALJELLY"/>
</dbReference>
<keyword evidence="5" id="KW-0732">Signal</keyword>
<dbReference type="EMBL" id="NEVH01019065">
    <property type="protein sequence ID" value="PNF23212.1"/>
    <property type="molecule type" value="Genomic_DNA"/>
</dbReference>
<comment type="caution">
    <text evidence="6">The sequence shown here is derived from an EMBL/GenBank/DDBJ whole genome shotgun (WGS) entry which is preliminary data.</text>
</comment>
<dbReference type="PANTHER" id="PTHR10009">
    <property type="entry name" value="PROTEIN YELLOW-RELATED"/>
    <property type="match status" value="1"/>
</dbReference>
<evidence type="ECO:0008006" key="8">
    <source>
        <dbReference type="Google" id="ProtNLM"/>
    </source>
</evidence>
<evidence type="ECO:0000256" key="4">
    <source>
        <dbReference type="ARBA" id="ARBA00023180"/>
    </source>
</evidence>
<dbReference type="InterPro" id="IPR017996">
    <property type="entry name" value="MRJP/yellow-related"/>
</dbReference>
<evidence type="ECO:0000313" key="7">
    <source>
        <dbReference type="Proteomes" id="UP000235965"/>
    </source>
</evidence>
<dbReference type="FunCoup" id="A0A2J7Q3P6">
    <property type="interactions" value="9"/>
</dbReference>